<evidence type="ECO:0000313" key="2">
    <source>
        <dbReference type="EMBL" id="KUG06896.1"/>
    </source>
</evidence>
<dbReference type="EMBL" id="LNAL01000008">
    <property type="protein sequence ID" value="KUG06896.1"/>
    <property type="molecule type" value="Genomic_DNA"/>
</dbReference>
<dbReference type="AlphaFoldDB" id="A0A9X0HJA5"/>
<evidence type="ECO:0008006" key="4">
    <source>
        <dbReference type="Google" id="ProtNLM"/>
    </source>
</evidence>
<dbReference type="InterPro" id="IPR019734">
    <property type="entry name" value="TPR_rpt"/>
</dbReference>
<accession>A0A9X0HJA5</accession>
<name>A0A9X0HJA5_SOLP1</name>
<feature type="repeat" description="TPR" evidence="1">
    <location>
        <begin position="173"/>
        <end position="206"/>
    </location>
</feature>
<sequence length="226" mass="25046">MRIKKHLIDGSIITIMSLLLMCCGRVALPSEAEVSQEMCSCYQAQKGGDIDARMKPCLEVLNARLAETAQLQSQPDTVALQTFLYQVLSDMVLSCDAFGAELSSMYDNFYPPDTSAANRASIQALARELSATSTPDSTKKLLHKLITKSMEARLFEQGLQYCARLKEVDPNEVAAYFASGYAYNQQGKYDLAAGEIEKAISLDKETHMEIFLALIKRHQETSQSKP</sequence>
<evidence type="ECO:0000313" key="3">
    <source>
        <dbReference type="Proteomes" id="UP000054223"/>
    </source>
</evidence>
<protein>
    <recommendedName>
        <fullName evidence="4">Tetratricopeptide repeat protein</fullName>
    </recommendedName>
</protein>
<keyword evidence="1" id="KW-0802">TPR repeat</keyword>
<dbReference type="SUPFAM" id="SSF48452">
    <property type="entry name" value="TPR-like"/>
    <property type="match status" value="1"/>
</dbReference>
<comment type="caution">
    <text evidence="2">The sequence shown here is derived from an EMBL/GenBank/DDBJ whole genome shotgun (WGS) entry which is preliminary data.</text>
</comment>
<dbReference type="Proteomes" id="UP000054223">
    <property type="component" value="Unassembled WGS sequence"/>
</dbReference>
<keyword evidence="3" id="KW-1185">Reference proteome</keyword>
<dbReference type="Gene3D" id="1.25.40.10">
    <property type="entry name" value="Tetratricopeptide repeat domain"/>
    <property type="match status" value="1"/>
</dbReference>
<gene>
    <name evidence="2" type="ORF">ASU33_06110</name>
</gene>
<organism evidence="2 3">
    <name type="scientific">Solirubrum puertoriconensis</name>
    <dbReference type="NCBI Taxonomy" id="1751427"/>
    <lineage>
        <taxon>Bacteria</taxon>
        <taxon>Pseudomonadati</taxon>
        <taxon>Bacteroidota</taxon>
        <taxon>Cytophagia</taxon>
        <taxon>Cytophagales</taxon>
    </lineage>
</organism>
<dbReference type="PROSITE" id="PS50005">
    <property type="entry name" value="TPR"/>
    <property type="match status" value="1"/>
</dbReference>
<evidence type="ECO:0000256" key="1">
    <source>
        <dbReference type="PROSITE-ProRule" id="PRU00339"/>
    </source>
</evidence>
<dbReference type="InterPro" id="IPR011990">
    <property type="entry name" value="TPR-like_helical_dom_sf"/>
</dbReference>
<proteinExistence type="predicted"/>
<reference evidence="2 3" key="1">
    <citation type="submission" date="2015-11" db="EMBL/GenBank/DDBJ databases">
        <title>Solirubrum puertoriconensis gen. nov. an environmental bacteria isolated in Puerto Rico.</title>
        <authorList>
            <person name="Cuebas-Irizarry M.F."/>
            <person name="Montalvo-Rodriguez R."/>
        </authorList>
    </citation>
    <scope>NUCLEOTIDE SEQUENCE [LARGE SCALE GENOMIC DNA]</scope>
    <source>
        <strain evidence="2 3">MC1A</strain>
    </source>
</reference>